<accession>A0AAD7K3L8</accession>
<dbReference type="Gene3D" id="3.30.43.10">
    <property type="entry name" value="Uridine Diphospho-n-acetylenolpyruvylglucosamine Reductase, domain 2"/>
    <property type="match status" value="1"/>
</dbReference>
<dbReference type="InterPro" id="IPR016167">
    <property type="entry name" value="FAD-bd_PCMH_sub1"/>
</dbReference>
<dbReference type="AlphaFoldDB" id="A0AAD7K3L8"/>
<dbReference type="PROSITE" id="PS51387">
    <property type="entry name" value="FAD_PCMH"/>
    <property type="match status" value="1"/>
</dbReference>
<organism evidence="3 4">
    <name type="scientific">Mycena maculata</name>
    <dbReference type="NCBI Taxonomy" id="230809"/>
    <lineage>
        <taxon>Eukaryota</taxon>
        <taxon>Fungi</taxon>
        <taxon>Dikarya</taxon>
        <taxon>Basidiomycota</taxon>
        <taxon>Agaricomycotina</taxon>
        <taxon>Agaricomycetes</taxon>
        <taxon>Agaricomycetidae</taxon>
        <taxon>Agaricales</taxon>
        <taxon>Marasmiineae</taxon>
        <taxon>Mycenaceae</taxon>
        <taxon>Mycena</taxon>
    </lineage>
</organism>
<dbReference type="InterPro" id="IPR016169">
    <property type="entry name" value="FAD-bd_PCMH_sub2"/>
</dbReference>
<gene>
    <name evidence="3" type="ORF">DFH07DRAFT_797410</name>
</gene>
<dbReference type="InterPro" id="IPR010031">
    <property type="entry name" value="FAD_lactone_oxidase-like"/>
</dbReference>
<dbReference type="Gene3D" id="3.30.465.10">
    <property type="match status" value="1"/>
</dbReference>
<name>A0AAD7K3L8_9AGAR</name>
<dbReference type="SUPFAM" id="SSF56176">
    <property type="entry name" value="FAD-binding/transporter-associated domain-like"/>
    <property type="match status" value="1"/>
</dbReference>
<evidence type="ECO:0000259" key="2">
    <source>
        <dbReference type="PROSITE" id="PS51387"/>
    </source>
</evidence>
<evidence type="ECO:0000313" key="4">
    <source>
        <dbReference type="Proteomes" id="UP001215280"/>
    </source>
</evidence>
<protein>
    <recommendedName>
        <fullName evidence="2">FAD-binding PCMH-type domain-containing protein</fullName>
    </recommendedName>
</protein>
<dbReference type="PANTHER" id="PTHR43762:SF1">
    <property type="entry name" value="D-ARABINONO-1,4-LACTONE OXIDASE"/>
    <property type="match status" value="1"/>
</dbReference>
<dbReference type="PANTHER" id="PTHR43762">
    <property type="entry name" value="L-GULONOLACTONE OXIDASE"/>
    <property type="match status" value="1"/>
</dbReference>
<dbReference type="GO" id="GO:0003885">
    <property type="term" value="F:D-arabinono-1,4-lactone oxidase activity"/>
    <property type="evidence" value="ECO:0007669"/>
    <property type="project" value="TreeGrafter"/>
</dbReference>
<proteinExistence type="predicted"/>
<dbReference type="InterPro" id="IPR036318">
    <property type="entry name" value="FAD-bd_PCMH-like_sf"/>
</dbReference>
<dbReference type="InterPro" id="IPR006094">
    <property type="entry name" value="Oxid_FAD_bind_N"/>
</dbReference>
<dbReference type="GO" id="GO:0071949">
    <property type="term" value="F:FAD binding"/>
    <property type="evidence" value="ECO:0007669"/>
    <property type="project" value="InterPro"/>
</dbReference>
<evidence type="ECO:0000256" key="1">
    <source>
        <dbReference type="SAM" id="MobiDB-lite"/>
    </source>
</evidence>
<comment type="caution">
    <text evidence="3">The sequence shown here is derived from an EMBL/GenBank/DDBJ whole genome shotgun (WGS) entry which is preliminary data.</text>
</comment>
<keyword evidence="4" id="KW-1185">Reference proteome</keyword>
<sequence length="284" mass="30183">MAEYTRLPRSELVALLQPTFHCIPGALFAPTSVYHCELAVELARRDRRVLRPVGIGHSPSDVACTTDYTLDMTRMNRVQHVDKEQCWVRAEAGITLSDLHAALAPHGLAIRNLGSISDQTLTGIVATVTHGSGVDYGILELTLLLPDGSGETDSTSSPPSSSIVTCSRTQHPDLFNASLCGLGTTGLILTITLELEHVFRLRDTHTLPQGKLSPHPPNIAFIFSVGQTEMRNITGGLGGSGGSAHSGGEGGEGDRLNLETSLDGDLTIGNISGKLPHPIRPIFA</sequence>
<evidence type="ECO:0000313" key="3">
    <source>
        <dbReference type="EMBL" id="KAJ7777606.1"/>
    </source>
</evidence>
<dbReference type="Pfam" id="PF01565">
    <property type="entry name" value="FAD_binding_4"/>
    <property type="match status" value="1"/>
</dbReference>
<dbReference type="EMBL" id="JARJLG010000010">
    <property type="protein sequence ID" value="KAJ7777606.1"/>
    <property type="molecule type" value="Genomic_DNA"/>
</dbReference>
<feature type="region of interest" description="Disordered" evidence="1">
    <location>
        <begin position="233"/>
        <end position="258"/>
    </location>
</feature>
<dbReference type="Proteomes" id="UP001215280">
    <property type="component" value="Unassembled WGS sequence"/>
</dbReference>
<feature type="domain" description="FAD-binding PCMH-type" evidence="2">
    <location>
        <begin position="20"/>
        <end position="198"/>
    </location>
</feature>
<feature type="compositionally biased region" description="Gly residues" evidence="1">
    <location>
        <begin position="235"/>
        <end position="250"/>
    </location>
</feature>
<dbReference type="GO" id="GO:0005739">
    <property type="term" value="C:mitochondrion"/>
    <property type="evidence" value="ECO:0007669"/>
    <property type="project" value="TreeGrafter"/>
</dbReference>
<reference evidence="3" key="1">
    <citation type="submission" date="2023-03" db="EMBL/GenBank/DDBJ databases">
        <title>Massive genome expansion in bonnet fungi (Mycena s.s.) driven by repeated elements and novel gene families across ecological guilds.</title>
        <authorList>
            <consortium name="Lawrence Berkeley National Laboratory"/>
            <person name="Harder C.B."/>
            <person name="Miyauchi S."/>
            <person name="Viragh M."/>
            <person name="Kuo A."/>
            <person name="Thoen E."/>
            <person name="Andreopoulos B."/>
            <person name="Lu D."/>
            <person name="Skrede I."/>
            <person name="Drula E."/>
            <person name="Henrissat B."/>
            <person name="Morin E."/>
            <person name="Kohler A."/>
            <person name="Barry K."/>
            <person name="LaButti K."/>
            <person name="Morin E."/>
            <person name="Salamov A."/>
            <person name="Lipzen A."/>
            <person name="Mereny Z."/>
            <person name="Hegedus B."/>
            <person name="Baldrian P."/>
            <person name="Stursova M."/>
            <person name="Weitz H."/>
            <person name="Taylor A."/>
            <person name="Grigoriev I.V."/>
            <person name="Nagy L.G."/>
            <person name="Martin F."/>
            <person name="Kauserud H."/>
        </authorList>
    </citation>
    <scope>NUCLEOTIDE SEQUENCE</scope>
    <source>
        <strain evidence="3">CBHHK188m</strain>
    </source>
</reference>
<dbReference type="InterPro" id="IPR016166">
    <property type="entry name" value="FAD-bd_PCMH"/>
</dbReference>